<feature type="transmembrane region" description="Helical" evidence="7">
    <location>
        <begin position="201"/>
        <end position="222"/>
    </location>
</feature>
<comment type="similarity">
    <text evidence="2">Belongs to the FHIPEP (flagella/HR/invasion proteins export pore) family.</text>
</comment>
<feature type="transmembrane region" description="Helical" evidence="7">
    <location>
        <begin position="276"/>
        <end position="295"/>
    </location>
</feature>
<dbReference type="InterPro" id="IPR042196">
    <property type="entry name" value="FHIPEP_4"/>
</dbReference>
<dbReference type="InterPro" id="IPR042193">
    <property type="entry name" value="FHIPEP_3"/>
</dbReference>
<dbReference type="PRINTS" id="PR00949">
    <property type="entry name" value="TYPE3IMAPROT"/>
</dbReference>
<keyword evidence="5 7" id="KW-1133">Transmembrane helix</keyword>
<keyword evidence="6 7" id="KW-0472">Membrane</keyword>
<keyword evidence="8" id="KW-0969">Cilium</keyword>
<dbReference type="Gene3D" id="3.40.50.12790">
    <property type="entry name" value="FHIPEP family, domain 4"/>
    <property type="match status" value="1"/>
</dbReference>
<dbReference type="PANTHER" id="PTHR30161">
    <property type="entry name" value="FLAGELLAR EXPORT PROTEIN, MEMBRANE FLHA SUBUNIT-RELATED"/>
    <property type="match status" value="1"/>
</dbReference>
<dbReference type="Pfam" id="PF00771">
    <property type="entry name" value="FHIPEP"/>
    <property type="match status" value="1"/>
</dbReference>
<dbReference type="NCBIfam" id="TIGR01398">
    <property type="entry name" value="FlhA"/>
    <property type="match status" value="1"/>
</dbReference>
<gene>
    <name evidence="8" type="ORF">MNBD_ALPHA05-2033</name>
</gene>
<evidence type="ECO:0000256" key="7">
    <source>
        <dbReference type="SAM" id="Phobius"/>
    </source>
</evidence>
<dbReference type="InterPro" id="IPR001712">
    <property type="entry name" value="T3SS_FHIPEP"/>
</dbReference>
<comment type="subcellular location">
    <subcellularLocation>
        <location evidence="1">Cell membrane</location>
        <topology evidence="1">Multi-pass membrane protein</topology>
    </subcellularLocation>
</comment>
<keyword evidence="8" id="KW-0282">Flagellum</keyword>
<feature type="transmembrane region" description="Helical" evidence="7">
    <location>
        <begin position="68"/>
        <end position="88"/>
    </location>
</feature>
<dbReference type="InterPro" id="IPR042194">
    <property type="entry name" value="FHIPEP_1"/>
</dbReference>
<proteinExistence type="inferred from homology"/>
<dbReference type="AlphaFoldDB" id="A0A3B0SAM0"/>
<feature type="transmembrane region" description="Helical" evidence="7">
    <location>
        <begin position="37"/>
        <end position="56"/>
    </location>
</feature>
<evidence type="ECO:0000256" key="1">
    <source>
        <dbReference type="ARBA" id="ARBA00004651"/>
    </source>
</evidence>
<organism evidence="8">
    <name type="scientific">hydrothermal vent metagenome</name>
    <dbReference type="NCBI Taxonomy" id="652676"/>
    <lineage>
        <taxon>unclassified sequences</taxon>
        <taxon>metagenomes</taxon>
        <taxon>ecological metagenomes</taxon>
    </lineage>
</organism>
<dbReference type="EMBL" id="UOEH01000081">
    <property type="protein sequence ID" value="VAV92125.1"/>
    <property type="molecule type" value="Genomic_DNA"/>
</dbReference>
<accession>A0A3B0SAM0</accession>
<evidence type="ECO:0000256" key="6">
    <source>
        <dbReference type="ARBA" id="ARBA00023136"/>
    </source>
</evidence>
<sequence>MENNIRVFFQPTVMLAIALMVIIIMMVLPAPSWVVDVGLTVSFALAFLILTITLFIERPLDFSSFPTILLGSLLLRLSLNISSTKLIIGQGHTGIDAAGGVIRGFAMFIMGGNVFLGLVIFVVLLIVNFMVITKGAGRMAEVGARFALDGMPGKQLAIDSDMAAGAISHEEAKQRRQREQEETTFFGSLDGASKFVKGDAIAGLLITLLNLVVGLAIGIGVHKLSFGDAITTYSILTVGDGLVSQIPSVIISIAAALLLSKGGIHGSADRALFDQFGEYPSAIATVAAMLGVFALLPGMPFIPFMTLALILGVSAYFSYQRKQRTEESKAAPEDEAADSAPKQESLGDILDLDEIHIEFAPDIIPLCMDSDVGLDKRIAKIRKYVAAEFGFIVPAIRLTDNTALRENEYVIRIHGVEVARSTLDPKGVMVLTRDDVPFDIVGRDVKEPVYNAPARWIAANRQEDAVILGLPVIEPVEVAATHLLEVIKSNFARLMTRRALRRVLDEFVATSDPAKAEANQKILDEFITDQTPFDLIQAVLRLLLEERISIRNLPVILEAIAEGRSVLSSPEQITEYVRQRIGFQFTTKLRGEDGYLPLIQLAPDWEELFQKQETEQGNGVADIALSPNDFNRLAASIREKIASAVSGGIFPAIVTSAKRRRFLTTVLAAKGIRNPVISYEEIDPSEKPSILGVA</sequence>
<dbReference type="Gene3D" id="3.40.30.60">
    <property type="entry name" value="FHIPEP family, domain 1"/>
    <property type="match status" value="1"/>
</dbReference>
<evidence type="ECO:0000256" key="5">
    <source>
        <dbReference type="ARBA" id="ARBA00022989"/>
    </source>
</evidence>
<keyword evidence="3" id="KW-1003">Cell membrane</keyword>
<feature type="transmembrane region" description="Helical" evidence="7">
    <location>
        <begin position="108"/>
        <end position="131"/>
    </location>
</feature>
<protein>
    <submittedName>
        <fullName evidence="8">Flagellar biosynthesis protein FlhA</fullName>
    </submittedName>
</protein>
<dbReference type="GO" id="GO:0009306">
    <property type="term" value="P:protein secretion"/>
    <property type="evidence" value="ECO:0007669"/>
    <property type="project" value="InterPro"/>
</dbReference>
<evidence type="ECO:0000256" key="3">
    <source>
        <dbReference type="ARBA" id="ARBA00022475"/>
    </source>
</evidence>
<evidence type="ECO:0000256" key="4">
    <source>
        <dbReference type="ARBA" id="ARBA00022692"/>
    </source>
</evidence>
<dbReference type="InterPro" id="IPR006301">
    <property type="entry name" value="FlhA"/>
</dbReference>
<evidence type="ECO:0000313" key="8">
    <source>
        <dbReference type="EMBL" id="VAV92125.1"/>
    </source>
</evidence>
<dbReference type="GO" id="GO:0044780">
    <property type="term" value="P:bacterial-type flagellum assembly"/>
    <property type="evidence" value="ECO:0007669"/>
    <property type="project" value="InterPro"/>
</dbReference>
<keyword evidence="8" id="KW-0966">Cell projection</keyword>
<reference evidence="8" key="1">
    <citation type="submission" date="2018-06" db="EMBL/GenBank/DDBJ databases">
        <authorList>
            <person name="Zhirakovskaya E."/>
        </authorList>
    </citation>
    <scope>NUCLEOTIDE SEQUENCE</scope>
</reference>
<dbReference type="Gene3D" id="1.10.8.540">
    <property type="entry name" value="FHIPEP family, domain 3"/>
    <property type="match status" value="1"/>
</dbReference>
<name>A0A3B0SAM0_9ZZZZ</name>
<feature type="transmembrane region" description="Helical" evidence="7">
    <location>
        <begin position="12"/>
        <end position="31"/>
    </location>
</feature>
<dbReference type="PANTHER" id="PTHR30161:SF1">
    <property type="entry name" value="FLAGELLAR BIOSYNTHESIS PROTEIN FLHA-RELATED"/>
    <property type="match status" value="1"/>
</dbReference>
<feature type="transmembrane region" description="Helical" evidence="7">
    <location>
        <begin position="242"/>
        <end position="264"/>
    </location>
</feature>
<evidence type="ECO:0000256" key="2">
    <source>
        <dbReference type="ARBA" id="ARBA00008835"/>
    </source>
</evidence>
<keyword evidence="4 7" id="KW-0812">Transmembrane</keyword>
<dbReference type="PIRSF" id="PIRSF005419">
    <property type="entry name" value="FlhA"/>
    <property type="match status" value="1"/>
</dbReference>
<dbReference type="GO" id="GO:0005886">
    <property type="term" value="C:plasma membrane"/>
    <property type="evidence" value="ECO:0007669"/>
    <property type="project" value="UniProtKB-SubCell"/>
</dbReference>